<protein>
    <submittedName>
        <fullName evidence="1">Uncharacterized protein</fullName>
    </submittedName>
</protein>
<reference evidence="1 2" key="1">
    <citation type="submission" date="2024-11" db="EMBL/GenBank/DDBJ databases">
        <title>Identification and Characterization of a Novel Fosfomycin Bacillithiol Transferase FosB8 in Paenibacillus illinoisensis.</title>
        <authorList>
            <person name="Lu W."/>
        </authorList>
    </citation>
    <scope>NUCLEOTIDE SEQUENCE [LARGE SCALE GENOMIC DNA]</scope>
    <source>
        <strain evidence="1 2">WP77</strain>
    </source>
</reference>
<evidence type="ECO:0000313" key="1">
    <source>
        <dbReference type="EMBL" id="MFK0524777.1"/>
    </source>
</evidence>
<name>A0ABW8I0M1_9BACL</name>
<accession>A0ABW8I0M1</accession>
<dbReference type="RefSeq" id="WP_402877410.1">
    <property type="nucleotide sequence ID" value="NZ_JBIYSL010000005.1"/>
</dbReference>
<organism evidence="1 2">
    <name type="scientific">Paenibacillus illinoisensis</name>
    <dbReference type="NCBI Taxonomy" id="59845"/>
    <lineage>
        <taxon>Bacteria</taxon>
        <taxon>Bacillati</taxon>
        <taxon>Bacillota</taxon>
        <taxon>Bacilli</taxon>
        <taxon>Bacillales</taxon>
        <taxon>Paenibacillaceae</taxon>
        <taxon>Paenibacillus</taxon>
    </lineage>
</organism>
<evidence type="ECO:0000313" key="2">
    <source>
        <dbReference type="Proteomes" id="UP001618531"/>
    </source>
</evidence>
<comment type="caution">
    <text evidence="1">The sequence shown here is derived from an EMBL/GenBank/DDBJ whole genome shotgun (WGS) entry which is preliminary data.</text>
</comment>
<proteinExistence type="predicted"/>
<gene>
    <name evidence="1" type="ORF">ACINKY_21490</name>
</gene>
<keyword evidence="2" id="KW-1185">Reference proteome</keyword>
<dbReference type="Proteomes" id="UP001618531">
    <property type="component" value="Unassembled WGS sequence"/>
</dbReference>
<dbReference type="EMBL" id="JBIYSL010000005">
    <property type="protein sequence ID" value="MFK0524777.1"/>
    <property type="molecule type" value="Genomic_DNA"/>
</dbReference>
<sequence length="131" mass="15683">MTQTTLDRLNEEIAYKTIVNSALHIFPKSFINRNNEIILEPRNNVYFRLENVDTALDFKCKMFAWLSRPIAKGLNKYWWPRVLACFNELMETNFTKDEMYVIYDRLGNDVNRALTVQFIESNYDMELLKRD</sequence>